<accession>A0A3M8B566</accession>
<reference evidence="1 2" key="1">
    <citation type="submission" date="2018-10" db="EMBL/GenBank/DDBJ databases">
        <title>Phylogenomics of Brevibacillus.</title>
        <authorList>
            <person name="Dunlap C."/>
        </authorList>
    </citation>
    <scope>NUCLEOTIDE SEQUENCE [LARGE SCALE GENOMIC DNA]</scope>
    <source>
        <strain evidence="1 2">NRRL NRS 1219</strain>
    </source>
</reference>
<sequence length="96" mass="11268">MHDVPIIDFMALATYFGHGSITDLRSENIDAESQKVRELRLWNNRKEFADNFPNYLIKPTVVDDLKHKFKTKFHRITLETANPQMHLQVAEIIETN</sequence>
<organism evidence="1 2">
    <name type="scientific">Brevibacillus agri</name>
    <dbReference type="NCBI Taxonomy" id="51101"/>
    <lineage>
        <taxon>Bacteria</taxon>
        <taxon>Bacillati</taxon>
        <taxon>Bacillota</taxon>
        <taxon>Bacilli</taxon>
        <taxon>Bacillales</taxon>
        <taxon>Paenibacillaceae</taxon>
        <taxon>Brevibacillus</taxon>
    </lineage>
</organism>
<evidence type="ECO:0000313" key="2">
    <source>
        <dbReference type="Proteomes" id="UP000276178"/>
    </source>
</evidence>
<gene>
    <name evidence="1" type="ORF">EB820_05455</name>
</gene>
<dbReference type="AlphaFoldDB" id="A0A3M8B566"/>
<dbReference type="Proteomes" id="UP000276178">
    <property type="component" value="Unassembled WGS sequence"/>
</dbReference>
<protein>
    <submittedName>
        <fullName evidence="1">Uncharacterized protein</fullName>
    </submittedName>
</protein>
<evidence type="ECO:0000313" key="1">
    <source>
        <dbReference type="EMBL" id="RNB58197.1"/>
    </source>
</evidence>
<name>A0A3M8B566_9BACL</name>
<dbReference type="EMBL" id="RHHN01000018">
    <property type="protein sequence ID" value="RNB58197.1"/>
    <property type="molecule type" value="Genomic_DNA"/>
</dbReference>
<proteinExistence type="predicted"/>
<comment type="caution">
    <text evidence="1">The sequence shown here is derived from an EMBL/GenBank/DDBJ whole genome shotgun (WGS) entry which is preliminary data.</text>
</comment>